<comment type="caution">
    <text evidence="2">The sequence shown here is derived from an EMBL/GenBank/DDBJ whole genome shotgun (WGS) entry which is preliminary data.</text>
</comment>
<dbReference type="RefSeq" id="WP_380718179.1">
    <property type="nucleotide sequence ID" value="NZ_JBHSGI010000024.1"/>
</dbReference>
<dbReference type="Gene3D" id="1.10.10.10">
    <property type="entry name" value="Winged helix-like DNA-binding domain superfamily/Winged helix DNA-binding domain"/>
    <property type="match status" value="1"/>
</dbReference>
<dbReference type="EMBL" id="JBHSGI010000024">
    <property type="protein sequence ID" value="MFC4669765.1"/>
    <property type="molecule type" value="Genomic_DNA"/>
</dbReference>
<proteinExistence type="predicted"/>
<dbReference type="PROSITE" id="PS51197">
    <property type="entry name" value="HTH_RRF2_2"/>
    <property type="match status" value="1"/>
</dbReference>
<dbReference type="InterPro" id="IPR000944">
    <property type="entry name" value="Tscrpt_reg_Rrf2"/>
</dbReference>
<reference evidence="3" key="1">
    <citation type="journal article" date="2019" name="Int. J. Syst. Evol. Microbiol.">
        <title>The Global Catalogue of Microorganisms (GCM) 10K type strain sequencing project: providing services to taxonomists for standard genome sequencing and annotation.</title>
        <authorList>
            <consortium name="The Broad Institute Genomics Platform"/>
            <consortium name="The Broad Institute Genome Sequencing Center for Infectious Disease"/>
            <person name="Wu L."/>
            <person name="Ma J."/>
        </authorList>
    </citation>
    <scope>NUCLEOTIDE SEQUENCE [LARGE SCALE GENOMIC DNA]</scope>
    <source>
        <strain evidence="3">CGMCC 4.7283</strain>
    </source>
</reference>
<dbReference type="InterPro" id="IPR036388">
    <property type="entry name" value="WH-like_DNA-bd_sf"/>
</dbReference>
<keyword evidence="3" id="KW-1185">Reference proteome</keyword>
<gene>
    <name evidence="2" type="ORF">ACFO5X_14470</name>
</gene>
<dbReference type="PANTHER" id="PTHR33221">
    <property type="entry name" value="WINGED HELIX-TURN-HELIX TRANSCRIPTIONAL REGULATOR, RRF2 FAMILY"/>
    <property type="match status" value="1"/>
</dbReference>
<accession>A0ABV9KHY0</accession>
<evidence type="ECO:0000313" key="2">
    <source>
        <dbReference type="EMBL" id="MFC4669765.1"/>
    </source>
</evidence>
<dbReference type="InterPro" id="IPR030489">
    <property type="entry name" value="TR_Rrf2-type_CS"/>
</dbReference>
<dbReference type="PANTHER" id="PTHR33221:SF4">
    <property type="entry name" value="HTH-TYPE TRANSCRIPTIONAL REPRESSOR NSRR"/>
    <property type="match status" value="1"/>
</dbReference>
<name>A0ABV9KHY0_9RHOB</name>
<dbReference type="Proteomes" id="UP001595973">
    <property type="component" value="Unassembled WGS sequence"/>
</dbReference>
<evidence type="ECO:0000256" key="1">
    <source>
        <dbReference type="ARBA" id="ARBA00023125"/>
    </source>
</evidence>
<sequence length="148" mass="16289">MRVTKRTSIAMRLLMYCATNDSRLVTKAEIAQCCDVSENHLAQVINQLGRLGYLDTQRGRNGGIRLGRAPEKIGIGQVFRDVEGCVSPENCVADADCSCRFVAVCALRGVLEEATHAFYNHLDNYTLASVMRDNPAMAQLLQPLRSVA</sequence>
<dbReference type="Pfam" id="PF02082">
    <property type="entry name" value="Rrf2"/>
    <property type="match status" value="1"/>
</dbReference>
<dbReference type="SUPFAM" id="SSF46785">
    <property type="entry name" value="Winged helix' DNA-binding domain"/>
    <property type="match status" value="1"/>
</dbReference>
<dbReference type="PROSITE" id="PS01332">
    <property type="entry name" value="HTH_RRF2_1"/>
    <property type="match status" value="1"/>
</dbReference>
<protein>
    <submittedName>
        <fullName evidence="2">RrF2 family transcriptional regulator</fullName>
    </submittedName>
</protein>
<dbReference type="InterPro" id="IPR036390">
    <property type="entry name" value="WH_DNA-bd_sf"/>
</dbReference>
<dbReference type="NCBIfam" id="TIGR00738">
    <property type="entry name" value="rrf2_super"/>
    <property type="match status" value="1"/>
</dbReference>
<organism evidence="2 3">
    <name type="scientific">Seohaeicola nanhaiensis</name>
    <dbReference type="NCBI Taxonomy" id="1387282"/>
    <lineage>
        <taxon>Bacteria</taxon>
        <taxon>Pseudomonadati</taxon>
        <taxon>Pseudomonadota</taxon>
        <taxon>Alphaproteobacteria</taxon>
        <taxon>Rhodobacterales</taxon>
        <taxon>Roseobacteraceae</taxon>
        <taxon>Seohaeicola</taxon>
    </lineage>
</organism>
<evidence type="ECO:0000313" key="3">
    <source>
        <dbReference type="Proteomes" id="UP001595973"/>
    </source>
</evidence>
<keyword evidence="1" id="KW-0238">DNA-binding</keyword>